<name>A0A6N6N621_9BACT</name>
<accession>A0A6N6N621</accession>
<dbReference type="OrthoDB" id="9796465at2"/>
<dbReference type="RefSeq" id="WP_151150063.1">
    <property type="nucleotide sequence ID" value="NZ_WAIE01000001.1"/>
</dbReference>
<sequence length="286" mass="31175">MKSSLDCLPCFMKLAIRSVRQACPEDENLQLAVVSAWCAKMAELDLTLSPPAIVRELSGLVCEMTGCGDLYAEDKDMTNQQILSMLPDLQALVEKSRSPMLTALELAIIGNFIDRGVEVAHDWREELQTMAETLDPVTVQSFLDAAVPGADVLILGDNAGEIVLDTLLVRELQSRDCNVTYVVRGTPVLNDATLEDAEKVGMTELCTVIDSGVDTPGTVLDRCRPGFLERMEQADVILSKGQGNFEALYEQWDGPVYFAFKVKCPKIAGHTGLDVGQSMFGTAPKL</sequence>
<gene>
    <name evidence="2" type="ORF">F8A88_05490</name>
</gene>
<dbReference type="SUPFAM" id="SSF111321">
    <property type="entry name" value="AF1104-like"/>
    <property type="match status" value="1"/>
</dbReference>
<evidence type="ECO:0000259" key="1">
    <source>
        <dbReference type="Pfam" id="PF01937"/>
    </source>
</evidence>
<dbReference type="EMBL" id="WAIE01000001">
    <property type="protein sequence ID" value="KAB1443690.1"/>
    <property type="molecule type" value="Genomic_DNA"/>
</dbReference>
<dbReference type="InterPro" id="IPR036075">
    <property type="entry name" value="ARMT-1-like_metal-bd_sf"/>
</dbReference>
<dbReference type="Pfam" id="PF01937">
    <property type="entry name" value="ARMT1-like_dom"/>
    <property type="match status" value="1"/>
</dbReference>
<dbReference type="AlphaFoldDB" id="A0A6N6N621"/>
<organism evidence="2 3">
    <name type="scientific">Pseudodesulfovibrio senegalensis</name>
    <dbReference type="NCBI Taxonomy" id="1721087"/>
    <lineage>
        <taxon>Bacteria</taxon>
        <taxon>Pseudomonadati</taxon>
        <taxon>Thermodesulfobacteriota</taxon>
        <taxon>Desulfovibrionia</taxon>
        <taxon>Desulfovibrionales</taxon>
        <taxon>Desulfovibrionaceae</taxon>
    </lineage>
</organism>
<protein>
    <submittedName>
        <fullName evidence="2">DUF89 family protein</fullName>
    </submittedName>
</protein>
<keyword evidence="3" id="KW-1185">Reference proteome</keyword>
<evidence type="ECO:0000313" key="2">
    <source>
        <dbReference type="EMBL" id="KAB1443690.1"/>
    </source>
</evidence>
<dbReference type="InterPro" id="IPR014444">
    <property type="entry name" value="PH1575-like"/>
</dbReference>
<dbReference type="PIRSF" id="PIRSF006593">
    <property type="entry name" value="UCP006593"/>
    <property type="match status" value="1"/>
</dbReference>
<dbReference type="Proteomes" id="UP000438699">
    <property type="component" value="Unassembled WGS sequence"/>
</dbReference>
<comment type="caution">
    <text evidence="2">The sequence shown here is derived from an EMBL/GenBank/DDBJ whole genome shotgun (WGS) entry which is preliminary data.</text>
</comment>
<dbReference type="Gene3D" id="3.40.50.10880">
    <property type="entry name" value="Uncharacterised protein PF01937, DUF89, domain 3"/>
    <property type="match status" value="1"/>
</dbReference>
<evidence type="ECO:0000313" key="3">
    <source>
        <dbReference type="Proteomes" id="UP000438699"/>
    </source>
</evidence>
<feature type="domain" description="Damage-control phosphatase ARMT1-like metal-binding" evidence="1">
    <location>
        <begin position="6"/>
        <end position="277"/>
    </location>
</feature>
<dbReference type="Gene3D" id="1.10.285.20">
    <property type="entry name" value="Uncharacterised protein PF01937, DUF89, domain 2"/>
    <property type="match status" value="1"/>
</dbReference>
<dbReference type="InterPro" id="IPR002791">
    <property type="entry name" value="ARMT1-like_metal-bd"/>
</dbReference>
<proteinExistence type="predicted"/>
<reference evidence="2 3" key="1">
    <citation type="journal article" date="2017" name="Int. J. Syst. Evol. Microbiol.">
        <title>Desulfovibrio senegalensis sp. nov., a mesophilic sulfate reducer isolated from marine sediment.</title>
        <authorList>
            <person name="Thioye A."/>
            <person name="Gam Z.B.A."/>
            <person name="Mbengue M."/>
            <person name="Cayol J.L."/>
            <person name="Joseph-Bartoli M."/>
            <person name="Toure-Kane C."/>
            <person name="Labat M."/>
        </authorList>
    </citation>
    <scope>NUCLEOTIDE SEQUENCE [LARGE SCALE GENOMIC DNA]</scope>
    <source>
        <strain evidence="2 3">DSM 101509</strain>
    </source>
</reference>